<dbReference type="InterPro" id="IPR015590">
    <property type="entry name" value="Aldehyde_DH_dom"/>
</dbReference>
<sequence length="475" mass="50617">MSKQYKNLVNGEWKLSADEIKIYAPATGEELGSVPAMSTEEVDAVYAAAKAAQPAWRALSYVERAAILHKAADILVRDAEKIGAILSKEVAKGYKAAVSEVVRTAEIINYAAEEGLRMEGEVLEGGSFEAASKKKIAIVRREPVGLVLAISPFNYPINLAGSKIAPALISGNVVALKPPTQGSISGLLLAEAFAEAGVPAGVFSTITGRGSVIGDYIVEHEAVNYINFTGSTPVGERIGKLAGMRPIMLELGGKDSAIVLEDADIELAAKNIVAGAFGYSGQRCTAVKRVLVMESVADKLVESIREKVLALTIGNPEDDADITPLIDTKAADFVEDLVNDASEKGAEALTEIKREGNLICPILFDKVTSDMRLAWEEPFGPVLPVIRVKSVEEAIELSNKSEYGLQASIFTNDFPLAFSIAEQLEVGTVHINNKTQRGTDNFPFLGAKKSGAGTQGVKYSIEAMTTVKSVVFDIK</sequence>
<comment type="similarity">
    <text evidence="1">Belongs to the aldehyde dehydrogenase family.</text>
</comment>
<evidence type="ECO:0000259" key="3">
    <source>
        <dbReference type="Pfam" id="PF00171"/>
    </source>
</evidence>
<name>A0ABV8CUJ5_9STRE</name>
<evidence type="ECO:0000313" key="5">
    <source>
        <dbReference type="Proteomes" id="UP001595807"/>
    </source>
</evidence>
<keyword evidence="5" id="KW-1185">Reference proteome</keyword>
<dbReference type="Gene3D" id="3.40.309.10">
    <property type="entry name" value="Aldehyde Dehydrogenase, Chain A, domain 2"/>
    <property type="match status" value="1"/>
</dbReference>
<dbReference type="SUPFAM" id="SSF53720">
    <property type="entry name" value="ALDH-like"/>
    <property type="match status" value="1"/>
</dbReference>
<accession>A0ABV8CUJ5</accession>
<comment type="caution">
    <text evidence="4">The sequence shown here is derived from an EMBL/GenBank/DDBJ whole genome shotgun (WGS) entry which is preliminary data.</text>
</comment>
<dbReference type="InterPro" id="IPR016160">
    <property type="entry name" value="Ald_DH_CS_CYS"/>
</dbReference>
<dbReference type="PROSITE" id="PS00070">
    <property type="entry name" value="ALDEHYDE_DEHYDR_CYS"/>
    <property type="match status" value="1"/>
</dbReference>
<evidence type="ECO:0000313" key="4">
    <source>
        <dbReference type="EMBL" id="MFC3927762.1"/>
    </source>
</evidence>
<dbReference type="PANTHER" id="PTHR42991">
    <property type="entry name" value="ALDEHYDE DEHYDROGENASE"/>
    <property type="match status" value="1"/>
</dbReference>
<dbReference type="CDD" id="cd07082">
    <property type="entry name" value="ALDH_F11_NP-GAPDH"/>
    <property type="match status" value="1"/>
</dbReference>
<dbReference type="InterPro" id="IPR016163">
    <property type="entry name" value="Ald_DH_C"/>
</dbReference>
<dbReference type="InterPro" id="IPR016161">
    <property type="entry name" value="Ald_DH/histidinol_DH"/>
</dbReference>
<organism evidence="4 5">
    <name type="scientific">Streptococcus caprae</name>
    <dbReference type="NCBI Taxonomy" id="1640501"/>
    <lineage>
        <taxon>Bacteria</taxon>
        <taxon>Bacillati</taxon>
        <taxon>Bacillota</taxon>
        <taxon>Bacilli</taxon>
        <taxon>Lactobacillales</taxon>
        <taxon>Streptococcaceae</taxon>
        <taxon>Streptococcus</taxon>
    </lineage>
</organism>
<dbReference type="RefSeq" id="WP_380425694.1">
    <property type="nucleotide sequence ID" value="NZ_JBHRZV010000028.1"/>
</dbReference>
<evidence type="ECO:0000256" key="1">
    <source>
        <dbReference type="ARBA" id="ARBA00009986"/>
    </source>
</evidence>
<dbReference type="Gene3D" id="3.40.605.10">
    <property type="entry name" value="Aldehyde Dehydrogenase, Chain A, domain 1"/>
    <property type="match status" value="1"/>
</dbReference>
<dbReference type="Proteomes" id="UP001595807">
    <property type="component" value="Unassembled WGS sequence"/>
</dbReference>
<gene>
    <name evidence="4" type="ORF">ACFORF_03915</name>
</gene>
<reference evidence="5" key="1">
    <citation type="journal article" date="2019" name="Int. J. Syst. Evol. Microbiol.">
        <title>The Global Catalogue of Microorganisms (GCM) 10K type strain sequencing project: providing services to taxonomists for standard genome sequencing and annotation.</title>
        <authorList>
            <consortium name="The Broad Institute Genomics Platform"/>
            <consortium name="The Broad Institute Genome Sequencing Center for Infectious Disease"/>
            <person name="Wu L."/>
            <person name="Ma J."/>
        </authorList>
    </citation>
    <scope>NUCLEOTIDE SEQUENCE [LARGE SCALE GENOMIC DNA]</scope>
    <source>
        <strain evidence="5">CCUG 67170</strain>
    </source>
</reference>
<feature type="domain" description="Aldehyde dehydrogenase" evidence="3">
    <location>
        <begin position="18"/>
        <end position="470"/>
    </location>
</feature>
<proteinExistence type="inferred from homology"/>
<keyword evidence="2" id="KW-0560">Oxidoreductase</keyword>
<evidence type="ECO:0000256" key="2">
    <source>
        <dbReference type="ARBA" id="ARBA00023002"/>
    </source>
</evidence>
<dbReference type="EMBL" id="JBHRZV010000028">
    <property type="protein sequence ID" value="MFC3927762.1"/>
    <property type="molecule type" value="Genomic_DNA"/>
</dbReference>
<dbReference type="Pfam" id="PF00171">
    <property type="entry name" value="Aldedh"/>
    <property type="match status" value="1"/>
</dbReference>
<dbReference type="InterPro" id="IPR016162">
    <property type="entry name" value="Ald_DH_N"/>
</dbReference>
<dbReference type="PANTHER" id="PTHR42991:SF1">
    <property type="entry name" value="ALDEHYDE DEHYDROGENASE"/>
    <property type="match status" value="1"/>
</dbReference>
<protein>
    <submittedName>
        <fullName evidence="4">NADP-dependent glyceraldehyde-3-phosphate dehydrogenase</fullName>
    </submittedName>
</protein>
<dbReference type="InterPro" id="IPR051020">
    <property type="entry name" value="ALDH-related_metabolic_enz"/>
</dbReference>